<reference evidence="2 3" key="1">
    <citation type="journal article" date="2021" name="Nat. Plants">
        <title>The Taxus genome provides insights into paclitaxel biosynthesis.</title>
        <authorList>
            <person name="Xiong X."/>
            <person name="Gou J."/>
            <person name="Liao Q."/>
            <person name="Li Y."/>
            <person name="Zhou Q."/>
            <person name="Bi G."/>
            <person name="Li C."/>
            <person name="Du R."/>
            <person name="Wang X."/>
            <person name="Sun T."/>
            <person name="Guo L."/>
            <person name="Liang H."/>
            <person name="Lu P."/>
            <person name="Wu Y."/>
            <person name="Zhang Z."/>
            <person name="Ro D.K."/>
            <person name="Shang Y."/>
            <person name="Huang S."/>
            <person name="Yan J."/>
        </authorList>
    </citation>
    <scope>NUCLEOTIDE SEQUENCE [LARGE SCALE GENOMIC DNA]</scope>
    <source>
        <strain evidence="2">Ta-2019</strain>
    </source>
</reference>
<keyword evidence="3" id="KW-1185">Reference proteome</keyword>
<gene>
    <name evidence="2" type="ORF">KI387_040110</name>
</gene>
<sequence length="64" mass="7110">IKNPRGFSDHDRHPRQGGGYTTAALFRAAVTRPPPLRRRLQNRLPAQGGGSAQNAKELIFEIVF</sequence>
<feature type="non-terminal residue" evidence="2">
    <location>
        <position position="64"/>
    </location>
</feature>
<dbReference type="AlphaFoldDB" id="A0AA38C9K8"/>
<comment type="caution">
    <text evidence="2">The sequence shown here is derived from an EMBL/GenBank/DDBJ whole genome shotgun (WGS) entry which is preliminary data.</text>
</comment>
<evidence type="ECO:0000256" key="1">
    <source>
        <dbReference type="SAM" id="MobiDB-lite"/>
    </source>
</evidence>
<protein>
    <submittedName>
        <fullName evidence="2">Uncharacterized protein</fullName>
    </submittedName>
</protein>
<feature type="region of interest" description="Disordered" evidence="1">
    <location>
        <begin position="1"/>
        <end position="20"/>
    </location>
</feature>
<feature type="non-terminal residue" evidence="2">
    <location>
        <position position="1"/>
    </location>
</feature>
<accession>A0AA38C9K8</accession>
<dbReference type="EMBL" id="JAHRHJ020000011">
    <property type="protein sequence ID" value="KAH9296522.1"/>
    <property type="molecule type" value="Genomic_DNA"/>
</dbReference>
<evidence type="ECO:0000313" key="3">
    <source>
        <dbReference type="Proteomes" id="UP000824469"/>
    </source>
</evidence>
<feature type="region of interest" description="Disordered" evidence="1">
    <location>
        <begin position="31"/>
        <end position="52"/>
    </location>
</feature>
<name>A0AA38C9K8_TAXCH</name>
<dbReference type="Proteomes" id="UP000824469">
    <property type="component" value="Unassembled WGS sequence"/>
</dbReference>
<evidence type="ECO:0000313" key="2">
    <source>
        <dbReference type="EMBL" id="KAH9296522.1"/>
    </source>
</evidence>
<organism evidence="2 3">
    <name type="scientific">Taxus chinensis</name>
    <name type="common">Chinese yew</name>
    <name type="synonym">Taxus wallichiana var. chinensis</name>
    <dbReference type="NCBI Taxonomy" id="29808"/>
    <lineage>
        <taxon>Eukaryota</taxon>
        <taxon>Viridiplantae</taxon>
        <taxon>Streptophyta</taxon>
        <taxon>Embryophyta</taxon>
        <taxon>Tracheophyta</taxon>
        <taxon>Spermatophyta</taxon>
        <taxon>Pinopsida</taxon>
        <taxon>Pinidae</taxon>
        <taxon>Conifers II</taxon>
        <taxon>Cupressales</taxon>
        <taxon>Taxaceae</taxon>
        <taxon>Taxus</taxon>
    </lineage>
</organism>
<proteinExistence type="predicted"/>